<dbReference type="RefSeq" id="WP_075585861.1">
    <property type="nucleotide sequence ID" value="NZ_MSYM01000008.1"/>
</dbReference>
<evidence type="ECO:0000259" key="1">
    <source>
        <dbReference type="Pfam" id="PF12146"/>
    </source>
</evidence>
<organism evidence="2 3">
    <name type="scientific">Rhodoferax antarcticus ANT.BR</name>
    <dbReference type="NCBI Taxonomy" id="1111071"/>
    <lineage>
        <taxon>Bacteria</taxon>
        <taxon>Pseudomonadati</taxon>
        <taxon>Pseudomonadota</taxon>
        <taxon>Betaproteobacteria</taxon>
        <taxon>Burkholderiales</taxon>
        <taxon>Comamonadaceae</taxon>
        <taxon>Rhodoferax</taxon>
    </lineage>
</organism>
<dbReference type="AlphaFoldDB" id="A0A1Q8YHZ3"/>
<dbReference type="InterPro" id="IPR029058">
    <property type="entry name" value="AB_hydrolase_fold"/>
</dbReference>
<proteinExistence type="predicted"/>
<dbReference type="PANTHER" id="PTHR43194:SF5">
    <property type="entry name" value="PIMELOYL-[ACYL-CARRIER PROTEIN] METHYL ESTER ESTERASE"/>
    <property type="match status" value="1"/>
</dbReference>
<dbReference type="SUPFAM" id="SSF53474">
    <property type="entry name" value="alpha/beta-Hydrolases"/>
    <property type="match status" value="1"/>
</dbReference>
<dbReference type="Gene3D" id="3.40.50.1820">
    <property type="entry name" value="alpha/beta hydrolase"/>
    <property type="match status" value="1"/>
</dbReference>
<evidence type="ECO:0000313" key="2">
    <source>
        <dbReference type="EMBL" id="OLP07593.1"/>
    </source>
</evidence>
<keyword evidence="2" id="KW-0378">Hydrolase</keyword>
<protein>
    <submittedName>
        <fullName evidence="2">Alpha/beta hydrolase fold family protein</fullName>
    </submittedName>
</protein>
<feature type="domain" description="Serine aminopeptidase S33" evidence="1">
    <location>
        <begin position="32"/>
        <end position="233"/>
    </location>
</feature>
<dbReference type="InterPro" id="IPR050228">
    <property type="entry name" value="Carboxylesterase_BioH"/>
</dbReference>
<dbReference type="Pfam" id="PF12146">
    <property type="entry name" value="Hydrolase_4"/>
    <property type="match status" value="1"/>
</dbReference>
<dbReference type="PANTHER" id="PTHR43194">
    <property type="entry name" value="HYDROLASE ALPHA/BETA FOLD FAMILY"/>
    <property type="match status" value="1"/>
</dbReference>
<reference evidence="2 3" key="1">
    <citation type="submission" date="2017-01" db="EMBL/GenBank/DDBJ databases">
        <title>Genome sequence of Rhodoferax antarcticus ANT.BR, a psychrophilic purple nonsulfur bacterium from an Antarctic microbial mat.</title>
        <authorList>
            <person name="Baker J."/>
            <person name="Riester C."/>
            <person name="Skinner B."/>
            <person name="Newell A."/>
            <person name="Swingley W."/>
            <person name="Madigan M."/>
            <person name="Jung D."/>
            <person name="Asao M."/>
            <person name="Chen M."/>
            <person name="Loughlin P."/>
            <person name="Pan H."/>
            <person name="Lin S."/>
            <person name="Li N."/>
            <person name="Shaw J."/>
            <person name="Prado M."/>
            <person name="Sherman C."/>
            <person name="Li X."/>
            <person name="Tang J."/>
            <person name="Blankenship R."/>
            <person name="Zhao T."/>
            <person name="Touchman J."/>
            <person name="Sattley M."/>
        </authorList>
    </citation>
    <scope>NUCLEOTIDE SEQUENCE [LARGE SCALE GENOMIC DNA]</scope>
    <source>
        <strain evidence="2 3">ANT.BR</strain>
    </source>
</reference>
<dbReference type="GO" id="GO:0016787">
    <property type="term" value="F:hydrolase activity"/>
    <property type="evidence" value="ECO:0007669"/>
    <property type="project" value="UniProtKB-KW"/>
</dbReference>
<sequence>MPANPWIFLRGLTRESRHWGGFVEQFQQVFPNQPVVVLDLAGNGLQNHRSSHSRVEDMVEDCRTQLAQRHIAPPYQVLAMSLGAMVSVAWAQAHPQELTAQVLINTSLRPYSPFYQRLQPANYATLLRLLLTNATPEAWERAILHMTSNSASTAALPLWLQLRQQQPVSQANALRQLLAAARFQAPAGSPTVPTLLLASEHDHLVCAACSRSLAQNWGCPLRLHPSAGHDLPLDDGPWVAAQVRQWLALLSTPAAASP</sequence>
<evidence type="ECO:0000313" key="3">
    <source>
        <dbReference type="Proteomes" id="UP000185911"/>
    </source>
</evidence>
<dbReference type="STRING" id="81479.RA876_01690"/>
<gene>
    <name evidence="2" type="ORF">BLL52_1423</name>
</gene>
<accession>A0A1Q8YHZ3</accession>
<dbReference type="EMBL" id="MSYM01000008">
    <property type="protein sequence ID" value="OLP07593.1"/>
    <property type="molecule type" value="Genomic_DNA"/>
</dbReference>
<dbReference type="Proteomes" id="UP000185911">
    <property type="component" value="Unassembled WGS sequence"/>
</dbReference>
<dbReference type="InterPro" id="IPR022742">
    <property type="entry name" value="Hydrolase_4"/>
</dbReference>
<keyword evidence="3" id="KW-1185">Reference proteome</keyword>
<name>A0A1Q8YHZ3_9BURK</name>
<comment type="caution">
    <text evidence="2">The sequence shown here is derived from an EMBL/GenBank/DDBJ whole genome shotgun (WGS) entry which is preliminary data.</text>
</comment>